<organism evidence="4">
    <name type="scientific">Alkalihalophilus sp. As8PL</name>
    <dbReference type="NCBI Taxonomy" id="3237103"/>
    <lineage>
        <taxon>Bacteria</taxon>
        <taxon>Bacillati</taxon>
        <taxon>Bacillota</taxon>
        <taxon>Bacilli</taxon>
        <taxon>Bacillales</taxon>
        <taxon>Bacillaceae</taxon>
        <taxon>Alkalihalophilus</taxon>
    </lineage>
</organism>
<accession>A0AB39BTF1</accession>
<dbReference type="Pfam" id="PF00857">
    <property type="entry name" value="Isochorismatase"/>
    <property type="match status" value="1"/>
</dbReference>
<dbReference type="InterPro" id="IPR000868">
    <property type="entry name" value="Isochorismatase-like_dom"/>
</dbReference>
<dbReference type="EMBL" id="CP162551">
    <property type="protein sequence ID" value="XDI36897.1"/>
    <property type="molecule type" value="Genomic_DNA"/>
</dbReference>
<dbReference type="InterPro" id="IPR036380">
    <property type="entry name" value="Isochorismatase-like_sf"/>
</dbReference>
<comment type="similarity">
    <text evidence="1">Belongs to the isochorismatase family.</text>
</comment>
<dbReference type="SUPFAM" id="SSF52499">
    <property type="entry name" value="Isochorismatase-like hydrolases"/>
    <property type="match status" value="1"/>
</dbReference>
<dbReference type="PANTHER" id="PTHR43540:SF10">
    <property type="entry name" value="ISOCHORISMATASE"/>
    <property type="match status" value="1"/>
</dbReference>
<dbReference type="Gene3D" id="3.40.50.850">
    <property type="entry name" value="Isochorismatase-like"/>
    <property type="match status" value="1"/>
</dbReference>
<evidence type="ECO:0000256" key="1">
    <source>
        <dbReference type="ARBA" id="ARBA00006336"/>
    </source>
</evidence>
<reference evidence="4" key="1">
    <citation type="submission" date="2024-07" db="EMBL/GenBank/DDBJ databases">
        <title>Identification and characteristics of an arsenic-resistant bacterial isolate, which belongs to a novel species.</title>
        <authorList>
            <person name="Juszczyk A."/>
            <person name="Kowalczyk A."/>
            <person name="Was K."/>
            <person name="Kosowicz W."/>
            <person name="Budzyn A."/>
            <person name="Latowski D."/>
        </authorList>
    </citation>
    <scope>NUCLEOTIDE SEQUENCE</scope>
    <source>
        <strain evidence="4">As8PL</strain>
    </source>
</reference>
<dbReference type="PANTHER" id="PTHR43540">
    <property type="entry name" value="PEROXYUREIDOACRYLATE/UREIDOACRYLATE AMIDOHYDROLASE-RELATED"/>
    <property type="match status" value="1"/>
</dbReference>
<evidence type="ECO:0000256" key="2">
    <source>
        <dbReference type="ARBA" id="ARBA00022801"/>
    </source>
</evidence>
<evidence type="ECO:0000313" key="4">
    <source>
        <dbReference type="EMBL" id="XDI36897.1"/>
    </source>
</evidence>
<protein>
    <submittedName>
        <fullName evidence="4">Cysteine hydrolase family protein</fullName>
    </submittedName>
</protein>
<dbReference type="AlphaFoldDB" id="A0AB39BTF1"/>
<dbReference type="CDD" id="cd00431">
    <property type="entry name" value="cysteine_hydrolases"/>
    <property type="match status" value="1"/>
</dbReference>
<dbReference type="InterPro" id="IPR050272">
    <property type="entry name" value="Isochorismatase-like_hydrls"/>
</dbReference>
<dbReference type="RefSeq" id="WP_368504276.1">
    <property type="nucleotide sequence ID" value="NZ_CP162551.1"/>
</dbReference>
<proteinExistence type="inferred from homology"/>
<gene>
    <name evidence="4" type="ORF">AB3N04_19830</name>
</gene>
<dbReference type="GO" id="GO:0016787">
    <property type="term" value="F:hydrolase activity"/>
    <property type="evidence" value="ECO:0007669"/>
    <property type="project" value="UniProtKB-KW"/>
</dbReference>
<keyword evidence="2 4" id="KW-0378">Hydrolase</keyword>
<evidence type="ECO:0000259" key="3">
    <source>
        <dbReference type="Pfam" id="PF00857"/>
    </source>
</evidence>
<sequence length="188" mass="21379">MNKRALLIVDMSHDFVADDGGLTVGKPAQEIVSDMIKTANTFLENEDVVAVCMDAHTEDDPHFELWPKHNVIGTKGQKLYGELGTWYDTYKEHENLYYIPKSEYDAFFQTDLEEKLVAANVREVFVVGVCTDICNFLTVYGAYARGFKTFAIEDQMATFTGNQEMFLKQMETIFKTTIVETSDVVNKL</sequence>
<feature type="domain" description="Isochorismatase-like" evidence="3">
    <location>
        <begin position="5"/>
        <end position="177"/>
    </location>
</feature>
<name>A0AB39BTF1_9BACI</name>